<reference evidence="1 2" key="2">
    <citation type="journal article" date="2009" name="Proc. Natl. Acad. Sci. U.S.A.">
        <title>On the chimeric nature, thermophilic origin, and phylogenetic placement of the Thermotogales.</title>
        <authorList>
            <person name="Zhaxybayeva O."/>
            <person name="Swithers K.S."/>
            <person name="Lapierre P."/>
            <person name="Fournier G.P."/>
            <person name="Bickhart D.M."/>
            <person name="DeBoy R.T."/>
            <person name="Nelson K.E."/>
            <person name="Nesbo C.L."/>
            <person name="Doolittle W.F."/>
            <person name="Gogarten J.P."/>
            <person name="Noll K.M."/>
        </authorList>
    </citation>
    <scope>NUCLEOTIDE SEQUENCE [LARGE SCALE GENOMIC DNA]</scope>
    <source>
        <strain evidence="2">ATCC BAA-301 / DSM 14385 / NBRC 107922 / TMO</strain>
    </source>
</reference>
<accession>A8F3V0</accession>
<evidence type="ECO:0000313" key="2">
    <source>
        <dbReference type="Proteomes" id="UP000002016"/>
    </source>
</evidence>
<proteinExistence type="predicted"/>
<keyword evidence="2" id="KW-1185">Reference proteome</keyword>
<dbReference type="HOGENOM" id="CLU_2331543_0_0_0"/>
<dbReference type="EMBL" id="CP000812">
    <property type="protein sequence ID" value="ABV32834.1"/>
    <property type="molecule type" value="Genomic_DNA"/>
</dbReference>
<dbReference type="STRING" id="416591.Tlet_0264"/>
<dbReference type="InterPro" id="IPR037285">
    <property type="entry name" value="TM0693-like_sf"/>
</dbReference>
<dbReference type="Gene3D" id="6.10.250.50">
    <property type="match status" value="1"/>
</dbReference>
<organism evidence="1 2">
    <name type="scientific">Pseudothermotoga lettingae (strain ATCC BAA-301 / DSM 14385 / NBRC 107922 / TMO)</name>
    <name type="common">Thermotoga lettingae</name>
    <dbReference type="NCBI Taxonomy" id="416591"/>
    <lineage>
        <taxon>Bacteria</taxon>
        <taxon>Thermotogati</taxon>
        <taxon>Thermotogota</taxon>
        <taxon>Thermotogae</taxon>
        <taxon>Thermotogales</taxon>
        <taxon>Thermotogaceae</taxon>
        <taxon>Pseudothermotoga</taxon>
    </lineage>
</organism>
<dbReference type="RefSeq" id="WP_012002315.1">
    <property type="nucleotide sequence ID" value="NC_009828.1"/>
</dbReference>
<evidence type="ECO:0000313" key="1">
    <source>
        <dbReference type="EMBL" id="ABV32834.1"/>
    </source>
</evidence>
<sequence>MKEIFEIEKQIDSLIEQHEYEKILNLLFQREKLIKNLSSIDKKIAQILVEADKVRIDKIKSHMAQIQQNALQTKNAESAIKLYRYISDSKGTRLDEKM</sequence>
<dbReference type="AlphaFoldDB" id="A8F3V0"/>
<dbReference type="SUPFAM" id="SSF140560">
    <property type="entry name" value="TM0693-like"/>
    <property type="match status" value="1"/>
</dbReference>
<protein>
    <recommendedName>
        <fullName evidence="3">Flagellar protein FliT</fullName>
    </recommendedName>
</protein>
<reference evidence="1 2" key="1">
    <citation type="submission" date="2007-08" db="EMBL/GenBank/DDBJ databases">
        <title>Complete sequence of Thermotoga lettingae TMO.</title>
        <authorList>
            <consortium name="US DOE Joint Genome Institute"/>
            <person name="Copeland A."/>
            <person name="Lucas S."/>
            <person name="Lapidus A."/>
            <person name="Barry K."/>
            <person name="Glavina del Rio T."/>
            <person name="Dalin E."/>
            <person name="Tice H."/>
            <person name="Pitluck S."/>
            <person name="Foster B."/>
            <person name="Bruce D."/>
            <person name="Schmutz J."/>
            <person name="Larimer F."/>
            <person name="Land M."/>
            <person name="Hauser L."/>
            <person name="Kyrpides N."/>
            <person name="Mikhailova N."/>
            <person name="Nelson K."/>
            <person name="Gogarten J.P."/>
            <person name="Noll K."/>
            <person name="Richardson P."/>
        </authorList>
    </citation>
    <scope>NUCLEOTIDE SEQUENCE [LARGE SCALE GENOMIC DNA]</scope>
    <source>
        <strain evidence="2">ATCC BAA-301 / DSM 14385 / NBRC 107922 / TMO</strain>
    </source>
</reference>
<name>A8F3V0_PSELT</name>
<gene>
    <name evidence="1" type="ordered locus">Tlet_0264</name>
</gene>
<dbReference type="KEGG" id="tle:Tlet_0264"/>
<dbReference type="Proteomes" id="UP000002016">
    <property type="component" value="Chromosome"/>
</dbReference>
<evidence type="ECO:0008006" key="3">
    <source>
        <dbReference type="Google" id="ProtNLM"/>
    </source>
</evidence>